<evidence type="ECO:0000313" key="3">
    <source>
        <dbReference type="Proteomes" id="UP000270673"/>
    </source>
</evidence>
<gene>
    <name evidence="2" type="ORF">D8S85_11240</name>
</gene>
<protein>
    <recommendedName>
        <fullName evidence="4">DUF5074 domain-containing protein</fullName>
    </recommendedName>
</protein>
<dbReference type="OrthoDB" id="9773938at2"/>
<dbReference type="Pfam" id="PF16819">
    <property type="entry name" value="DUF5074"/>
    <property type="match status" value="1"/>
</dbReference>
<sequence>MMKKLLFLWLFFAVLFAACTDDDDNGGEIPMPEVNKVKMIVVNEGLFNTGTADISVVYEDGTTIWNAFERANGVPMGDVAQSITYINGKYFVALNGSGKIEVVEPETFKSIGTILYTQKGKPRFMAPINDTVAIVSDIQGQLVRVNTSDYSVIEYIPLATNWGVEKIVKIGDKLFGANPAGKGIAVFDIDNISEAGKRIIPVLVKDNAKTSKMHLDKNNKLWVLTTGTNTQKESCVFWNCIDPDTEEVLDVVEIPFLKKGDPNLKIDSPMAGGFLYYRSDISGDKSTIYFSMNACTDVENGTYQLAVFELNVDTKAYKLYRKTLGVTNMYGMGVSPDGEVYVCDAIDYAAQRGYLRHFYANGSETAVKVGVYPRMIWFTENETPSVK</sequence>
<evidence type="ECO:0000313" key="2">
    <source>
        <dbReference type="EMBL" id="AZS30063.1"/>
    </source>
</evidence>
<dbReference type="InterPro" id="IPR015943">
    <property type="entry name" value="WD40/YVTN_repeat-like_dom_sf"/>
</dbReference>
<evidence type="ECO:0000256" key="1">
    <source>
        <dbReference type="SAM" id="SignalP"/>
    </source>
</evidence>
<dbReference type="Gene3D" id="2.130.10.10">
    <property type="entry name" value="YVTN repeat-like/Quinoprotein amine dehydrogenase"/>
    <property type="match status" value="1"/>
</dbReference>
<reference evidence="2 3" key="1">
    <citation type="submission" date="2018-10" db="EMBL/GenBank/DDBJ databases">
        <title>Butyricimonas faecalis sp. nov., isolated from human faeces and emended description of the genus Butyricimonas.</title>
        <authorList>
            <person name="Le Roy T."/>
            <person name="Van der Smissen P."/>
            <person name="Paquot A."/>
            <person name="Delzenne N."/>
            <person name="Muccioli G."/>
            <person name="Collet J.-F."/>
            <person name="Cani P.D."/>
        </authorList>
    </citation>
    <scope>NUCLEOTIDE SEQUENCE [LARGE SCALE GENOMIC DNA]</scope>
    <source>
        <strain evidence="2 3">H184</strain>
    </source>
</reference>
<organism evidence="2 3">
    <name type="scientific">Butyricimonas faecalis</name>
    <dbReference type="NCBI Taxonomy" id="2093856"/>
    <lineage>
        <taxon>Bacteria</taxon>
        <taxon>Pseudomonadati</taxon>
        <taxon>Bacteroidota</taxon>
        <taxon>Bacteroidia</taxon>
        <taxon>Bacteroidales</taxon>
        <taxon>Odoribacteraceae</taxon>
        <taxon>Butyricimonas</taxon>
    </lineage>
</organism>
<evidence type="ECO:0008006" key="4">
    <source>
        <dbReference type="Google" id="ProtNLM"/>
    </source>
</evidence>
<dbReference type="InterPro" id="IPR011044">
    <property type="entry name" value="Quino_amine_DH_bsu"/>
</dbReference>
<feature type="chain" id="PRO_5018776533" description="DUF5074 domain-containing protein" evidence="1">
    <location>
        <begin position="18"/>
        <end position="387"/>
    </location>
</feature>
<dbReference type="InterPro" id="IPR031815">
    <property type="entry name" value="DUF5074"/>
</dbReference>
<keyword evidence="3" id="KW-1185">Reference proteome</keyword>
<dbReference type="PROSITE" id="PS51257">
    <property type="entry name" value="PROKAR_LIPOPROTEIN"/>
    <property type="match status" value="1"/>
</dbReference>
<dbReference type="KEGG" id="buy:D8S85_11240"/>
<dbReference type="SUPFAM" id="SSF50969">
    <property type="entry name" value="YVTN repeat-like/Quinoprotein amine dehydrogenase"/>
    <property type="match status" value="1"/>
</dbReference>
<dbReference type="EMBL" id="CP032819">
    <property type="protein sequence ID" value="AZS30063.1"/>
    <property type="molecule type" value="Genomic_DNA"/>
</dbReference>
<name>A0A3Q9IR19_9BACT</name>
<dbReference type="Proteomes" id="UP000270673">
    <property type="component" value="Chromosome"/>
</dbReference>
<keyword evidence="1" id="KW-0732">Signal</keyword>
<dbReference type="AlphaFoldDB" id="A0A3Q9IR19"/>
<proteinExistence type="predicted"/>
<feature type="signal peptide" evidence="1">
    <location>
        <begin position="1"/>
        <end position="17"/>
    </location>
</feature>
<dbReference type="RefSeq" id="WP_106480784.1">
    <property type="nucleotide sequence ID" value="NZ_CP032819.1"/>
</dbReference>
<accession>A0A3Q9IR19</accession>